<dbReference type="GO" id="GO:0005886">
    <property type="term" value="C:plasma membrane"/>
    <property type="evidence" value="ECO:0007669"/>
    <property type="project" value="UniProtKB-SubCell"/>
</dbReference>
<dbReference type="GO" id="GO:0050380">
    <property type="term" value="F:undecaprenyl-diphosphatase activity"/>
    <property type="evidence" value="ECO:0007669"/>
    <property type="project" value="UniProtKB-EC"/>
</dbReference>
<dbReference type="Proteomes" id="UP000005143">
    <property type="component" value="Unassembled WGS sequence"/>
</dbReference>
<evidence type="ECO:0000256" key="6">
    <source>
        <dbReference type="ARBA" id="ARBA00022692"/>
    </source>
</evidence>
<protein>
    <recommendedName>
        <fullName evidence="4">Undecaprenyl-diphosphatase</fullName>
        <ecNumber evidence="3">3.6.1.27</ecNumber>
    </recommendedName>
    <alternativeName>
        <fullName evidence="15">Bacitracin resistance protein</fullName>
    </alternativeName>
    <alternativeName>
        <fullName evidence="14">Undecaprenyl pyrophosphate phosphatase</fullName>
    </alternativeName>
</protein>
<dbReference type="GO" id="GO:0071555">
    <property type="term" value="P:cell wall organization"/>
    <property type="evidence" value="ECO:0007669"/>
    <property type="project" value="UniProtKB-KW"/>
</dbReference>
<proteinExistence type="inferred from homology"/>
<name>H0E0Y4_9ACTN</name>
<evidence type="ECO:0000256" key="14">
    <source>
        <dbReference type="ARBA" id="ARBA00032707"/>
    </source>
</evidence>
<dbReference type="EC" id="3.6.1.27" evidence="3"/>
<evidence type="ECO:0000256" key="9">
    <source>
        <dbReference type="ARBA" id="ARBA00022984"/>
    </source>
</evidence>
<reference evidence="17 18" key="1">
    <citation type="journal article" date="2013" name="Biodegradation">
        <title>Quantitative proteomic analysis of ibuprofen-degrading Patulibacter sp. strain I11.</title>
        <authorList>
            <person name="Almeida B."/>
            <person name="Kjeldal H."/>
            <person name="Lolas I."/>
            <person name="Knudsen A.D."/>
            <person name="Carvalho G."/>
            <person name="Nielsen K.L."/>
            <person name="Barreto Crespo M.T."/>
            <person name="Stensballe A."/>
            <person name="Nielsen J.L."/>
        </authorList>
    </citation>
    <scope>NUCLEOTIDE SEQUENCE [LARGE SCALE GENOMIC DNA]</scope>
    <source>
        <strain evidence="17 18">I11</strain>
    </source>
</reference>
<keyword evidence="10" id="KW-1133">Transmembrane helix</keyword>
<dbReference type="GO" id="GO:0008360">
    <property type="term" value="P:regulation of cell shape"/>
    <property type="evidence" value="ECO:0007669"/>
    <property type="project" value="UniProtKB-KW"/>
</dbReference>
<comment type="similarity">
    <text evidence="2">Belongs to the UppP family.</text>
</comment>
<comment type="catalytic activity">
    <reaction evidence="16">
        <text>di-trans,octa-cis-undecaprenyl diphosphate + H2O = di-trans,octa-cis-undecaprenyl phosphate + phosphate + H(+)</text>
        <dbReference type="Rhea" id="RHEA:28094"/>
        <dbReference type="ChEBI" id="CHEBI:15377"/>
        <dbReference type="ChEBI" id="CHEBI:15378"/>
        <dbReference type="ChEBI" id="CHEBI:43474"/>
        <dbReference type="ChEBI" id="CHEBI:58405"/>
        <dbReference type="ChEBI" id="CHEBI:60392"/>
        <dbReference type="EC" id="3.6.1.27"/>
    </reaction>
</comment>
<evidence type="ECO:0000256" key="15">
    <source>
        <dbReference type="ARBA" id="ARBA00032932"/>
    </source>
</evidence>
<keyword evidence="12" id="KW-0046">Antibiotic resistance</keyword>
<keyword evidence="5" id="KW-1003">Cell membrane</keyword>
<keyword evidence="6" id="KW-0812">Transmembrane</keyword>
<evidence type="ECO:0000256" key="13">
    <source>
        <dbReference type="ARBA" id="ARBA00023316"/>
    </source>
</evidence>
<keyword evidence="9" id="KW-0573">Peptidoglycan synthesis</keyword>
<evidence type="ECO:0000256" key="2">
    <source>
        <dbReference type="ARBA" id="ARBA00010621"/>
    </source>
</evidence>
<comment type="caution">
    <text evidence="17">The sequence shown here is derived from an EMBL/GenBank/DDBJ whole genome shotgun (WGS) entry which is preliminary data.</text>
</comment>
<keyword evidence="11" id="KW-0472">Membrane</keyword>
<evidence type="ECO:0000256" key="16">
    <source>
        <dbReference type="ARBA" id="ARBA00047594"/>
    </source>
</evidence>
<evidence type="ECO:0000256" key="11">
    <source>
        <dbReference type="ARBA" id="ARBA00023136"/>
    </source>
</evidence>
<keyword evidence="7 17" id="KW-0378">Hydrolase</keyword>
<dbReference type="EMBL" id="AGUD01000013">
    <property type="protein sequence ID" value="EHN12674.1"/>
    <property type="molecule type" value="Genomic_DNA"/>
</dbReference>
<evidence type="ECO:0000256" key="5">
    <source>
        <dbReference type="ARBA" id="ARBA00022475"/>
    </source>
</evidence>
<comment type="subcellular location">
    <subcellularLocation>
        <location evidence="1">Cell membrane</location>
        <topology evidence="1">Multi-pass membrane protein</topology>
    </subcellularLocation>
</comment>
<evidence type="ECO:0000313" key="18">
    <source>
        <dbReference type="Proteomes" id="UP000005143"/>
    </source>
</evidence>
<dbReference type="AlphaFoldDB" id="H0E0Y4"/>
<organism evidence="17 18">
    <name type="scientific">Patulibacter medicamentivorans</name>
    <dbReference type="NCBI Taxonomy" id="1097667"/>
    <lineage>
        <taxon>Bacteria</taxon>
        <taxon>Bacillati</taxon>
        <taxon>Actinomycetota</taxon>
        <taxon>Thermoleophilia</taxon>
        <taxon>Solirubrobacterales</taxon>
        <taxon>Patulibacteraceae</taxon>
        <taxon>Patulibacter</taxon>
    </lineage>
</organism>
<evidence type="ECO:0000256" key="8">
    <source>
        <dbReference type="ARBA" id="ARBA00022960"/>
    </source>
</evidence>
<gene>
    <name evidence="17" type="ORF">PAI11_04420</name>
</gene>
<evidence type="ECO:0000256" key="1">
    <source>
        <dbReference type="ARBA" id="ARBA00004651"/>
    </source>
</evidence>
<evidence type="ECO:0000256" key="7">
    <source>
        <dbReference type="ARBA" id="ARBA00022801"/>
    </source>
</evidence>
<dbReference type="PANTHER" id="PTHR30622:SF4">
    <property type="entry name" value="UNDECAPRENYL-DIPHOSPHATASE"/>
    <property type="match status" value="1"/>
</dbReference>
<sequence length="135" mass="13776">MLDAAAIGLAQATALWPGISRSGAVLAASRARGFSRRSAGRISAALAVPVVGGATVLKVVRLAKRVREGSIAPASLAPLCAVTVTSAASGLVAAPIARRTLDGLPLAPFAAYRTALAAVLLWTDRRWATVPERPL</sequence>
<dbReference type="GO" id="GO:0046677">
    <property type="term" value="P:response to antibiotic"/>
    <property type="evidence" value="ECO:0007669"/>
    <property type="project" value="UniProtKB-KW"/>
</dbReference>
<keyword evidence="8" id="KW-0133">Cell shape</keyword>
<evidence type="ECO:0000256" key="12">
    <source>
        <dbReference type="ARBA" id="ARBA00023251"/>
    </source>
</evidence>
<evidence type="ECO:0000256" key="3">
    <source>
        <dbReference type="ARBA" id="ARBA00012374"/>
    </source>
</evidence>
<keyword evidence="13" id="KW-0961">Cell wall biogenesis/degradation</keyword>
<evidence type="ECO:0000313" key="17">
    <source>
        <dbReference type="EMBL" id="EHN12674.1"/>
    </source>
</evidence>
<dbReference type="GO" id="GO:0009252">
    <property type="term" value="P:peptidoglycan biosynthetic process"/>
    <property type="evidence" value="ECO:0007669"/>
    <property type="project" value="UniProtKB-KW"/>
</dbReference>
<evidence type="ECO:0000256" key="4">
    <source>
        <dbReference type="ARBA" id="ARBA00021581"/>
    </source>
</evidence>
<dbReference type="Pfam" id="PF02673">
    <property type="entry name" value="BacA"/>
    <property type="match status" value="1"/>
</dbReference>
<dbReference type="InterPro" id="IPR003824">
    <property type="entry name" value="UppP"/>
</dbReference>
<dbReference type="PANTHER" id="PTHR30622">
    <property type="entry name" value="UNDECAPRENYL-DIPHOSPHATASE"/>
    <property type="match status" value="1"/>
</dbReference>
<accession>H0E0Y4</accession>
<keyword evidence="18" id="KW-1185">Reference proteome</keyword>
<evidence type="ECO:0000256" key="10">
    <source>
        <dbReference type="ARBA" id="ARBA00022989"/>
    </source>
</evidence>